<comment type="caution">
    <text evidence="1">The sequence shown here is derived from an EMBL/GenBank/DDBJ whole genome shotgun (WGS) entry which is preliminary data.</text>
</comment>
<accession>A0A317WYT7</accession>
<protein>
    <submittedName>
        <fullName evidence="1">Uncharacterized protein</fullName>
    </submittedName>
</protein>
<dbReference type="GeneID" id="37071036"/>
<evidence type="ECO:0000313" key="2">
    <source>
        <dbReference type="Proteomes" id="UP000247233"/>
    </source>
</evidence>
<dbReference type="RefSeq" id="XP_025403608.1">
    <property type="nucleotide sequence ID" value="XM_025548799.1"/>
</dbReference>
<name>A0A317WYT7_9EURO</name>
<organism evidence="1 2">
    <name type="scientific">Aspergillus heteromorphus CBS 117.55</name>
    <dbReference type="NCBI Taxonomy" id="1448321"/>
    <lineage>
        <taxon>Eukaryota</taxon>
        <taxon>Fungi</taxon>
        <taxon>Dikarya</taxon>
        <taxon>Ascomycota</taxon>
        <taxon>Pezizomycotina</taxon>
        <taxon>Eurotiomycetes</taxon>
        <taxon>Eurotiomycetidae</taxon>
        <taxon>Eurotiales</taxon>
        <taxon>Aspergillaceae</taxon>
        <taxon>Aspergillus</taxon>
        <taxon>Aspergillus subgen. Circumdati</taxon>
    </lineage>
</organism>
<reference evidence="1 2" key="1">
    <citation type="submission" date="2016-12" db="EMBL/GenBank/DDBJ databases">
        <title>The genomes of Aspergillus section Nigri reveals drivers in fungal speciation.</title>
        <authorList>
            <consortium name="DOE Joint Genome Institute"/>
            <person name="Vesth T.C."/>
            <person name="Nybo J."/>
            <person name="Theobald S."/>
            <person name="Brandl J."/>
            <person name="Frisvad J.C."/>
            <person name="Nielsen K.F."/>
            <person name="Lyhne E.K."/>
            <person name="Kogle M.E."/>
            <person name="Kuo A."/>
            <person name="Riley R."/>
            <person name="Clum A."/>
            <person name="Nolan M."/>
            <person name="Lipzen A."/>
            <person name="Salamov A."/>
            <person name="Henrissat B."/>
            <person name="Wiebenga A."/>
            <person name="De Vries R.P."/>
            <person name="Grigoriev I.V."/>
            <person name="Mortensen U.H."/>
            <person name="Andersen M.R."/>
            <person name="Baker S.E."/>
        </authorList>
    </citation>
    <scope>NUCLEOTIDE SEQUENCE [LARGE SCALE GENOMIC DNA]</scope>
    <source>
        <strain evidence="1 2">CBS 117.55</strain>
    </source>
</reference>
<proteinExistence type="predicted"/>
<dbReference type="VEuPathDB" id="FungiDB:BO70DRAFT_86903"/>
<gene>
    <name evidence="1" type="ORF">BO70DRAFT_86903</name>
</gene>
<dbReference type="EMBL" id="MSFL01000002">
    <property type="protein sequence ID" value="PWY91165.1"/>
    <property type="molecule type" value="Genomic_DNA"/>
</dbReference>
<evidence type="ECO:0000313" key="1">
    <source>
        <dbReference type="EMBL" id="PWY91165.1"/>
    </source>
</evidence>
<dbReference type="Proteomes" id="UP000247233">
    <property type="component" value="Unassembled WGS sequence"/>
</dbReference>
<keyword evidence="2" id="KW-1185">Reference proteome</keyword>
<sequence length="94" mass="10590">MGTIGIYRQVRSGQVRYLASIIISRPPIHPLTYLPTFLPTCRPTLDISPQHAHTHTHTIHTHPTTTIHNTISHRITSHHMTSHLTIASHSHSLT</sequence>
<dbReference type="AlphaFoldDB" id="A0A317WYT7"/>